<feature type="binding site" evidence="11">
    <location>
        <position position="205"/>
    </location>
    <ligand>
        <name>Zn(2+)</name>
        <dbReference type="ChEBI" id="CHEBI:29105"/>
    </ligand>
</feature>
<comment type="cofactor">
    <cofactor evidence="11">
        <name>Zn(2+)</name>
        <dbReference type="ChEBI" id="CHEBI:29105"/>
    </cofactor>
    <text evidence="11">Binds 1 zinc ion per subunit.</text>
</comment>
<evidence type="ECO:0000256" key="9">
    <source>
        <dbReference type="ARBA" id="ARBA00039149"/>
    </source>
</evidence>
<dbReference type="Proteomes" id="UP001597425">
    <property type="component" value="Unassembled WGS sequence"/>
</dbReference>
<evidence type="ECO:0000313" key="12">
    <source>
        <dbReference type="EMBL" id="MFD2310081.1"/>
    </source>
</evidence>
<evidence type="ECO:0000256" key="8">
    <source>
        <dbReference type="ARBA" id="ARBA00037993"/>
    </source>
</evidence>
<evidence type="ECO:0000256" key="4">
    <source>
        <dbReference type="ARBA" id="ARBA00022741"/>
    </source>
</evidence>
<gene>
    <name evidence="11 12" type="primary">queC</name>
    <name evidence="12" type="ORF">ACFSKX_06585</name>
</gene>
<dbReference type="PANTHER" id="PTHR42914">
    <property type="entry name" value="7-CYANO-7-DEAZAGUANINE SYNTHASE"/>
    <property type="match status" value="1"/>
</dbReference>
<evidence type="ECO:0000256" key="5">
    <source>
        <dbReference type="ARBA" id="ARBA00022785"/>
    </source>
</evidence>
<dbReference type="NCBIfam" id="TIGR00364">
    <property type="entry name" value="7-cyano-7-deazaguanine synthase QueC"/>
    <property type="match status" value="1"/>
</dbReference>
<keyword evidence="2 11" id="KW-0436">Ligase</keyword>
<evidence type="ECO:0000256" key="10">
    <source>
        <dbReference type="ARBA" id="ARBA00047890"/>
    </source>
</evidence>
<dbReference type="Pfam" id="PF06508">
    <property type="entry name" value="QueC"/>
    <property type="match status" value="1"/>
</dbReference>
<keyword evidence="5 11" id="KW-0671">Queuosine biosynthesis</keyword>
<dbReference type="PIRSF" id="PIRSF006293">
    <property type="entry name" value="ExsB"/>
    <property type="match status" value="1"/>
</dbReference>
<keyword evidence="7 11" id="KW-0067">ATP-binding</keyword>
<evidence type="ECO:0000256" key="6">
    <source>
        <dbReference type="ARBA" id="ARBA00022833"/>
    </source>
</evidence>
<feature type="binding site" evidence="11">
    <location>
        <position position="189"/>
    </location>
    <ligand>
        <name>Zn(2+)</name>
        <dbReference type="ChEBI" id="CHEBI:29105"/>
    </ligand>
</feature>
<evidence type="ECO:0000256" key="3">
    <source>
        <dbReference type="ARBA" id="ARBA00022723"/>
    </source>
</evidence>
<comment type="pathway">
    <text evidence="1 11">Purine metabolism; 7-cyano-7-deazaguanine biosynthesis.</text>
</comment>
<keyword evidence="13" id="KW-1185">Reference proteome</keyword>
<dbReference type="Gene3D" id="3.40.50.620">
    <property type="entry name" value="HUPs"/>
    <property type="match status" value="1"/>
</dbReference>
<dbReference type="PANTHER" id="PTHR42914:SF1">
    <property type="entry name" value="7-CYANO-7-DEAZAGUANINE SYNTHASE"/>
    <property type="match status" value="1"/>
</dbReference>
<comment type="similarity">
    <text evidence="8 11">Belongs to the QueC family.</text>
</comment>
<dbReference type="CDD" id="cd01995">
    <property type="entry name" value="QueC-like"/>
    <property type="match status" value="1"/>
</dbReference>
<evidence type="ECO:0000256" key="2">
    <source>
        <dbReference type="ARBA" id="ARBA00022598"/>
    </source>
</evidence>
<feature type="binding site" evidence="11">
    <location>
        <begin position="10"/>
        <end position="20"/>
    </location>
    <ligand>
        <name>ATP</name>
        <dbReference type="ChEBI" id="CHEBI:30616"/>
    </ligand>
</feature>
<feature type="binding site" evidence="11">
    <location>
        <position position="202"/>
    </location>
    <ligand>
        <name>Zn(2+)</name>
        <dbReference type="ChEBI" id="CHEBI:29105"/>
    </ligand>
</feature>
<comment type="function">
    <text evidence="11">Catalyzes the ATP-dependent conversion of 7-carboxy-7-deazaguanine (CDG) to 7-cyano-7-deazaguanine (preQ(0)).</text>
</comment>
<dbReference type="RefSeq" id="WP_265720042.1">
    <property type="nucleotide sequence ID" value="NZ_JAPIVK010000001.1"/>
</dbReference>
<evidence type="ECO:0000256" key="7">
    <source>
        <dbReference type="ARBA" id="ARBA00022840"/>
    </source>
</evidence>
<feature type="binding site" evidence="11">
    <location>
        <position position="199"/>
    </location>
    <ligand>
        <name>Zn(2+)</name>
        <dbReference type="ChEBI" id="CHEBI:29105"/>
    </ligand>
</feature>
<evidence type="ECO:0000313" key="13">
    <source>
        <dbReference type="Proteomes" id="UP001597425"/>
    </source>
</evidence>
<sequence>MTTKKAVVLLSGGLDSATVLAMARAEGFECYALGFDYGQRSSAELAAARRVAADQETREHKVVQLGLGAIGGSALTDDSIDVPEEETGGIPVTYVPARNTVFLSIALGWAEVLGAQDIFVGVNAVDYSGYPDCRPEYIEAFEKTANLATRAGVEGRGLRIRAPLMEMSKADIVRRGTELGVDYSLTVSCYQARPDGAACGRCDSCRLRAAGFTEAGLADPTIYAG</sequence>
<reference evidence="13" key="1">
    <citation type="journal article" date="2019" name="Int. J. Syst. Evol. Microbiol.">
        <title>The Global Catalogue of Microorganisms (GCM) 10K type strain sequencing project: providing services to taxonomists for standard genome sequencing and annotation.</title>
        <authorList>
            <consortium name="The Broad Institute Genomics Platform"/>
            <consortium name="The Broad Institute Genome Sequencing Center for Infectious Disease"/>
            <person name="Wu L."/>
            <person name="Ma J."/>
        </authorList>
    </citation>
    <scope>NUCLEOTIDE SEQUENCE [LARGE SCALE GENOMIC DNA]</scope>
    <source>
        <strain evidence="13">KCTC 12848</strain>
    </source>
</reference>
<dbReference type="EMBL" id="JBHUJD010000006">
    <property type="protein sequence ID" value="MFD2310081.1"/>
    <property type="molecule type" value="Genomic_DNA"/>
</dbReference>
<keyword evidence="6 11" id="KW-0862">Zinc</keyword>
<comment type="caution">
    <text evidence="12">The sequence shown here is derived from an EMBL/GenBank/DDBJ whole genome shotgun (WGS) entry which is preliminary data.</text>
</comment>
<dbReference type="EC" id="6.3.4.20" evidence="9 11"/>
<evidence type="ECO:0000256" key="1">
    <source>
        <dbReference type="ARBA" id="ARBA00005061"/>
    </source>
</evidence>
<dbReference type="SUPFAM" id="SSF52402">
    <property type="entry name" value="Adenine nucleotide alpha hydrolases-like"/>
    <property type="match status" value="1"/>
</dbReference>
<keyword evidence="3 11" id="KW-0479">Metal-binding</keyword>
<comment type="catalytic activity">
    <reaction evidence="10 11">
        <text>7-carboxy-7-carbaguanine + NH4(+) + 2 ATP = 7-cyano-7-carbaguanine + 2 AMP + 2 diphosphate + 2 H(+)</text>
        <dbReference type="Rhea" id="RHEA:27982"/>
        <dbReference type="ChEBI" id="CHEBI:15378"/>
        <dbReference type="ChEBI" id="CHEBI:28938"/>
        <dbReference type="ChEBI" id="CHEBI:30616"/>
        <dbReference type="ChEBI" id="CHEBI:33019"/>
        <dbReference type="ChEBI" id="CHEBI:45075"/>
        <dbReference type="ChEBI" id="CHEBI:61036"/>
        <dbReference type="ChEBI" id="CHEBI:456215"/>
        <dbReference type="EC" id="6.3.4.20"/>
    </reaction>
</comment>
<dbReference type="HAMAP" id="MF_01633">
    <property type="entry name" value="QueC"/>
    <property type="match status" value="1"/>
</dbReference>
<dbReference type="GO" id="GO:0016874">
    <property type="term" value="F:ligase activity"/>
    <property type="evidence" value="ECO:0007669"/>
    <property type="project" value="UniProtKB-KW"/>
</dbReference>
<dbReference type="InterPro" id="IPR018317">
    <property type="entry name" value="QueC"/>
</dbReference>
<evidence type="ECO:0000256" key="11">
    <source>
        <dbReference type="HAMAP-Rule" id="MF_01633"/>
    </source>
</evidence>
<accession>A0ABW5E913</accession>
<dbReference type="InterPro" id="IPR014729">
    <property type="entry name" value="Rossmann-like_a/b/a_fold"/>
</dbReference>
<proteinExistence type="inferred from homology"/>
<keyword evidence="4 11" id="KW-0547">Nucleotide-binding</keyword>
<name>A0ABW5E913_9GAMM</name>
<organism evidence="12 13">
    <name type="scientific">Microbulbifer halophilus</name>
    <dbReference type="NCBI Taxonomy" id="453963"/>
    <lineage>
        <taxon>Bacteria</taxon>
        <taxon>Pseudomonadati</taxon>
        <taxon>Pseudomonadota</taxon>
        <taxon>Gammaproteobacteria</taxon>
        <taxon>Cellvibrionales</taxon>
        <taxon>Microbulbiferaceae</taxon>
        <taxon>Microbulbifer</taxon>
    </lineage>
</organism>
<protein>
    <recommendedName>
        <fullName evidence="9 11">7-cyano-7-deazaguanine synthase</fullName>
        <ecNumber evidence="9 11">6.3.4.20</ecNumber>
    </recommendedName>
    <alternativeName>
        <fullName evidence="11">7-cyano-7-carbaguanine synthase</fullName>
    </alternativeName>
    <alternativeName>
        <fullName evidence="11">PreQ(0) synthase</fullName>
    </alternativeName>
    <alternativeName>
        <fullName evidence="11">Queuosine biosynthesis protein QueC</fullName>
    </alternativeName>
</protein>